<dbReference type="Proteomes" id="UP000436088">
    <property type="component" value="Unassembled WGS sequence"/>
</dbReference>
<dbReference type="PANTHER" id="PTHR33264:SF8">
    <property type="entry name" value="EXPRESSED PROTEIN"/>
    <property type="match status" value="1"/>
</dbReference>
<organism evidence="1 2">
    <name type="scientific">Hibiscus syriacus</name>
    <name type="common">Rose of Sharon</name>
    <dbReference type="NCBI Taxonomy" id="106335"/>
    <lineage>
        <taxon>Eukaryota</taxon>
        <taxon>Viridiplantae</taxon>
        <taxon>Streptophyta</taxon>
        <taxon>Embryophyta</taxon>
        <taxon>Tracheophyta</taxon>
        <taxon>Spermatophyta</taxon>
        <taxon>Magnoliopsida</taxon>
        <taxon>eudicotyledons</taxon>
        <taxon>Gunneridae</taxon>
        <taxon>Pentapetalae</taxon>
        <taxon>rosids</taxon>
        <taxon>malvids</taxon>
        <taxon>Malvales</taxon>
        <taxon>Malvaceae</taxon>
        <taxon>Malvoideae</taxon>
        <taxon>Hibiscus</taxon>
    </lineage>
</organism>
<dbReference type="AlphaFoldDB" id="A0A6A3BGW8"/>
<proteinExistence type="predicted"/>
<protein>
    <submittedName>
        <fullName evidence="1">Protein MKS1-like</fullName>
    </submittedName>
</protein>
<accession>A0A6A3BGW8</accession>
<sequence>MVLKSPNGLQQKQLLAHDNSTSSVDSCSPPQGKTNAQFGEVCGGTTADVAAVCCCCPCGLANLVVLAICKVPAGLYRKAQRQKRLKKQQKKGCINQRTTAAAISELIIRSHLVWIVLKTLSLQKKQRKLRLNLKMKCGISFWYWILEKSLSSHPGFNLNSLTLLNKGIVSK</sequence>
<dbReference type="PANTHER" id="PTHR33264">
    <property type="entry name" value="EXPRESSED PROTEIN"/>
    <property type="match status" value="1"/>
</dbReference>
<name>A0A6A3BGW8_HIBSY</name>
<reference evidence="1" key="1">
    <citation type="submission" date="2019-09" db="EMBL/GenBank/DDBJ databases">
        <title>Draft genome information of white flower Hibiscus syriacus.</title>
        <authorList>
            <person name="Kim Y.-M."/>
        </authorList>
    </citation>
    <scope>NUCLEOTIDE SEQUENCE [LARGE SCALE GENOMIC DNA]</scope>
    <source>
        <strain evidence="1">YM2019G1</strain>
    </source>
</reference>
<keyword evidence="2" id="KW-1185">Reference proteome</keyword>
<evidence type="ECO:0000313" key="1">
    <source>
        <dbReference type="EMBL" id="KAE8715287.1"/>
    </source>
</evidence>
<comment type="caution">
    <text evidence="1">The sequence shown here is derived from an EMBL/GenBank/DDBJ whole genome shotgun (WGS) entry which is preliminary data.</text>
</comment>
<evidence type="ECO:0000313" key="2">
    <source>
        <dbReference type="Proteomes" id="UP000436088"/>
    </source>
</evidence>
<dbReference type="EMBL" id="VEPZ02000863">
    <property type="protein sequence ID" value="KAE8715287.1"/>
    <property type="molecule type" value="Genomic_DNA"/>
</dbReference>
<gene>
    <name evidence="1" type="ORF">F3Y22_tig00110183pilonHSYRG00071</name>
</gene>